<dbReference type="CDD" id="cd00090">
    <property type="entry name" value="HTH_ARSR"/>
    <property type="match status" value="1"/>
</dbReference>
<keyword evidence="4" id="KW-1185">Reference proteome</keyword>
<evidence type="ECO:0000313" key="3">
    <source>
        <dbReference type="EMBL" id="AQZ70165.1"/>
    </source>
</evidence>
<evidence type="ECO:0000256" key="1">
    <source>
        <dbReference type="ARBA" id="ARBA00006479"/>
    </source>
</evidence>
<dbReference type="KEGG" id="noa:BKM31_05995"/>
<organism evidence="3 4">
    <name type="scientific">[Actinomadura] parvosata subsp. kistnae</name>
    <dbReference type="NCBI Taxonomy" id="1909395"/>
    <lineage>
        <taxon>Bacteria</taxon>
        <taxon>Bacillati</taxon>
        <taxon>Actinomycetota</taxon>
        <taxon>Actinomycetes</taxon>
        <taxon>Streptosporangiales</taxon>
        <taxon>Streptosporangiaceae</taxon>
        <taxon>Nonomuraea</taxon>
    </lineage>
</organism>
<dbReference type="Pfam" id="PF12802">
    <property type="entry name" value="MarR_2"/>
    <property type="match status" value="1"/>
</dbReference>
<evidence type="ECO:0000259" key="2">
    <source>
        <dbReference type="Pfam" id="PF12802"/>
    </source>
</evidence>
<dbReference type="PANTHER" id="PTHR18964:SF173">
    <property type="entry name" value="GLUCOKINASE"/>
    <property type="match status" value="1"/>
</dbReference>
<name>A0A1V0AIZ0_9ACTN</name>
<dbReference type="Gene3D" id="1.10.10.10">
    <property type="entry name" value="Winged helix-like DNA-binding domain superfamily/Winged helix DNA-binding domain"/>
    <property type="match status" value="1"/>
</dbReference>
<sequence length="395" mass="41652">MLDLLSPPPAARDRTRLEIIKAIMAKPDTQQQLRRRTGYSAATISGVVRKLHEDGLVELVGASELNKEVRLLPLDGVAVGVEVGFSNIAVVARRAHQSHSDARWGSSQVSAAPGEAAWLDSAVALIREVVEEVGQGPEDIGTVGMGIPRMIDPKTQRFAPPVLAPWQDGEDPAATLAGRLTRRAGKERAGMWKVRLDNDANLGAYAASVYQYPLKETLIYIKASTGIGAGIVIGGNVFRGARGCAGEIGHTPVQQNGRYCLCGGRGCLETVIGADAMLQNVKTHLGGRPFEAPRSIRELIRSAKDGNPICSRVLREAAEQLGHSLGGLCNLLNPEVIVLGGAFGRAGAIAREACESGIRRTAMAAVVDGLTVASSEMEHSSAHGALLMGIDGEGL</sequence>
<accession>A0A1V0AIZ0</accession>
<dbReference type="AlphaFoldDB" id="A0A1V0AIZ0"/>
<dbReference type="InterPro" id="IPR036388">
    <property type="entry name" value="WH-like_DNA-bd_sf"/>
</dbReference>
<dbReference type="Proteomes" id="UP000190797">
    <property type="component" value="Chromosome"/>
</dbReference>
<reference evidence="4" key="1">
    <citation type="journal article" date="2017" name="Med. Chem. Commun.">
        <title>Nonomuraea sp. ATCC 55076 harbours the largest actinomycete chromosome to date and the kistamicin biosynthetic gene cluster.</title>
        <authorList>
            <person name="Nazari B."/>
            <person name="Forneris C.C."/>
            <person name="Gibson M.I."/>
            <person name="Moon K."/>
            <person name="Schramma K.R."/>
            <person name="Seyedsayamdost M.R."/>
        </authorList>
    </citation>
    <scope>NUCLEOTIDE SEQUENCE [LARGE SCALE GENOMIC DNA]</scope>
    <source>
        <strain evidence="4">ATCC 55076</strain>
    </source>
</reference>
<dbReference type="PANTHER" id="PTHR18964">
    <property type="entry name" value="ROK (REPRESSOR, ORF, KINASE) FAMILY"/>
    <property type="match status" value="1"/>
</dbReference>
<dbReference type="Gene3D" id="3.30.420.40">
    <property type="match status" value="2"/>
</dbReference>
<dbReference type="InterPro" id="IPR011991">
    <property type="entry name" value="ArsR-like_HTH"/>
</dbReference>
<dbReference type="InterPro" id="IPR000600">
    <property type="entry name" value="ROK"/>
</dbReference>
<evidence type="ECO:0000313" key="4">
    <source>
        <dbReference type="Proteomes" id="UP000190797"/>
    </source>
</evidence>
<comment type="similarity">
    <text evidence="1">Belongs to the ROK (NagC/XylR) family.</text>
</comment>
<dbReference type="EMBL" id="CP017717">
    <property type="protein sequence ID" value="AQZ70165.1"/>
    <property type="molecule type" value="Genomic_DNA"/>
</dbReference>
<proteinExistence type="inferred from homology"/>
<dbReference type="Pfam" id="PF00480">
    <property type="entry name" value="ROK"/>
    <property type="match status" value="1"/>
</dbReference>
<gene>
    <name evidence="3" type="ORF">BKM31_05995</name>
</gene>
<dbReference type="SUPFAM" id="SSF46785">
    <property type="entry name" value="Winged helix' DNA-binding domain"/>
    <property type="match status" value="1"/>
</dbReference>
<feature type="domain" description="HTH marR-type" evidence="2">
    <location>
        <begin position="18"/>
        <end position="60"/>
    </location>
</feature>
<dbReference type="RefSeq" id="WP_186403511.1">
    <property type="nucleotide sequence ID" value="NZ_CP017717.1"/>
</dbReference>
<dbReference type="InterPro" id="IPR000835">
    <property type="entry name" value="HTH_MarR-typ"/>
</dbReference>
<dbReference type="GO" id="GO:0003700">
    <property type="term" value="F:DNA-binding transcription factor activity"/>
    <property type="evidence" value="ECO:0007669"/>
    <property type="project" value="InterPro"/>
</dbReference>
<dbReference type="SUPFAM" id="SSF53067">
    <property type="entry name" value="Actin-like ATPase domain"/>
    <property type="match status" value="2"/>
</dbReference>
<dbReference type="InterPro" id="IPR036390">
    <property type="entry name" value="WH_DNA-bd_sf"/>
</dbReference>
<protein>
    <recommendedName>
        <fullName evidence="2">HTH marR-type domain-containing protein</fullName>
    </recommendedName>
</protein>
<dbReference type="InterPro" id="IPR043129">
    <property type="entry name" value="ATPase_NBD"/>
</dbReference>
<dbReference type="STRING" id="1909395.BKM31_05995"/>